<name>A0A9D4MBW3_DREPO</name>
<evidence type="ECO:0000313" key="3">
    <source>
        <dbReference type="EMBL" id="KAH3872843.1"/>
    </source>
</evidence>
<reference evidence="4" key="1">
    <citation type="journal article" date="2019" name="bioRxiv">
        <title>The Genome of the Zebra Mussel, Dreissena polymorpha: A Resource for Invasive Species Research.</title>
        <authorList>
            <person name="McCartney M.A."/>
            <person name="Auch B."/>
            <person name="Kono T."/>
            <person name="Mallez S."/>
            <person name="Zhang Y."/>
            <person name="Obille A."/>
            <person name="Becker A."/>
            <person name="Abrahante J.E."/>
            <person name="Garbe J."/>
            <person name="Badalamenti J.P."/>
            <person name="Herman A."/>
            <person name="Mangelson H."/>
            <person name="Liachko I."/>
            <person name="Sullivan S."/>
            <person name="Sone E.D."/>
            <person name="Koren S."/>
            <person name="Silverstein K.A.T."/>
            <person name="Beckman K.B."/>
            <person name="Gohl D.M."/>
        </authorList>
    </citation>
    <scope>NUCLEOTIDE SEQUENCE</scope>
    <source>
        <strain evidence="4">Duluth1</strain>
        <tissue evidence="4">Whole animal</tissue>
    </source>
</reference>
<feature type="region of interest" description="Disordered" evidence="1">
    <location>
        <begin position="1"/>
        <end position="30"/>
    </location>
</feature>
<feature type="compositionally biased region" description="Basic and acidic residues" evidence="1">
    <location>
        <begin position="1"/>
        <end position="15"/>
    </location>
</feature>
<comment type="caution">
    <text evidence="4">The sequence shown here is derived from an EMBL/GenBank/DDBJ whole genome shotgun (WGS) entry which is preliminary data.</text>
</comment>
<dbReference type="EMBL" id="JAIWYP010000002">
    <property type="protein sequence ID" value="KAH3872843.1"/>
    <property type="molecule type" value="Genomic_DNA"/>
</dbReference>
<keyword evidence="2" id="KW-1133">Transmembrane helix</keyword>
<evidence type="ECO:0000256" key="1">
    <source>
        <dbReference type="SAM" id="MobiDB-lite"/>
    </source>
</evidence>
<evidence type="ECO:0000313" key="4">
    <source>
        <dbReference type="EMBL" id="KAH3872844.1"/>
    </source>
</evidence>
<proteinExistence type="predicted"/>
<dbReference type="Proteomes" id="UP000828390">
    <property type="component" value="Unassembled WGS sequence"/>
</dbReference>
<evidence type="ECO:0000313" key="5">
    <source>
        <dbReference type="Proteomes" id="UP000828390"/>
    </source>
</evidence>
<feature type="transmembrane region" description="Helical" evidence="2">
    <location>
        <begin position="86"/>
        <end position="106"/>
    </location>
</feature>
<reference evidence="4" key="2">
    <citation type="submission" date="2020-11" db="EMBL/GenBank/DDBJ databases">
        <authorList>
            <person name="McCartney M.A."/>
            <person name="Auch B."/>
            <person name="Kono T."/>
            <person name="Mallez S."/>
            <person name="Becker A."/>
            <person name="Gohl D.M."/>
            <person name="Silverstein K.A.T."/>
            <person name="Koren S."/>
            <person name="Bechman K.B."/>
            <person name="Herman A."/>
            <person name="Abrahante J.E."/>
            <person name="Garbe J."/>
        </authorList>
    </citation>
    <scope>NUCLEOTIDE SEQUENCE</scope>
    <source>
        <strain evidence="4">Duluth1</strain>
        <tissue evidence="4">Whole animal</tissue>
    </source>
</reference>
<protein>
    <submittedName>
        <fullName evidence="4">Uncharacterized protein</fullName>
    </submittedName>
</protein>
<keyword evidence="2" id="KW-0472">Membrane</keyword>
<sequence length="168" mass="19014">MTQYEQRKSDQKHQTQENNQGQPDGPRLDIYAVYSTDDESQSVHSERSESLTLQDSGFVDLTYVKETPTITDNWGSYWSRRERCCCFCNCVISITLVVLVTIVVMASKGLLELKQQPTSGTVAENRQYTYKEEANAVTRQLCTTPRAPEQPVSTCILCSLVILITYLS</sequence>
<keyword evidence="2" id="KW-0812">Transmembrane</keyword>
<gene>
    <name evidence="3" type="ORF">DPMN_036066</name>
    <name evidence="4" type="ORF">DPMN_036067</name>
</gene>
<keyword evidence="5" id="KW-1185">Reference proteome</keyword>
<accession>A0A9D4MBW3</accession>
<dbReference type="AlphaFoldDB" id="A0A9D4MBW3"/>
<organism evidence="4 5">
    <name type="scientific">Dreissena polymorpha</name>
    <name type="common">Zebra mussel</name>
    <name type="synonym">Mytilus polymorpha</name>
    <dbReference type="NCBI Taxonomy" id="45954"/>
    <lineage>
        <taxon>Eukaryota</taxon>
        <taxon>Metazoa</taxon>
        <taxon>Spiralia</taxon>
        <taxon>Lophotrochozoa</taxon>
        <taxon>Mollusca</taxon>
        <taxon>Bivalvia</taxon>
        <taxon>Autobranchia</taxon>
        <taxon>Heteroconchia</taxon>
        <taxon>Euheterodonta</taxon>
        <taxon>Imparidentia</taxon>
        <taxon>Neoheterodontei</taxon>
        <taxon>Myida</taxon>
        <taxon>Dreissenoidea</taxon>
        <taxon>Dreissenidae</taxon>
        <taxon>Dreissena</taxon>
    </lineage>
</organism>
<dbReference type="EMBL" id="JAIWYP010000002">
    <property type="protein sequence ID" value="KAH3872844.1"/>
    <property type="molecule type" value="Genomic_DNA"/>
</dbReference>
<evidence type="ECO:0000256" key="2">
    <source>
        <dbReference type="SAM" id="Phobius"/>
    </source>
</evidence>